<proteinExistence type="predicted"/>
<dbReference type="InterPro" id="IPR050266">
    <property type="entry name" value="AB_hydrolase_sf"/>
</dbReference>
<evidence type="ECO:0000259" key="1">
    <source>
        <dbReference type="Pfam" id="PF00561"/>
    </source>
</evidence>
<dbReference type="EMBL" id="JAKIKS010000044">
    <property type="protein sequence ID" value="MCL1125269.1"/>
    <property type="molecule type" value="Genomic_DNA"/>
</dbReference>
<dbReference type="Proteomes" id="UP001203423">
    <property type="component" value="Unassembled WGS sequence"/>
</dbReference>
<organism evidence="2 3">
    <name type="scientific">Shewanella surugensis</name>
    <dbReference type="NCBI Taxonomy" id="212020"/>
    <lineage>
        <taxon>Bacteria</taxon>
        <taxon>Pseudomonadati</taxon>
        <taxon>Pseudomonadota</taxon>
        <taxon>Gammaproteobacteria</taxon>
        <taxon>Alteromonadales</taxon>
        <taxon>Shewanellaceae</taxon>
        <taxon>Shewanella</taxon>
    </lineage>
</organism>
<dbReference type="InterPro" id="IPR000073">
    <property type="entry name" value="AB_hydrolase_1"/>
</dbReference>
<accession>A0ABT0LC36</accession>
<feature type="domain" description="AB hydrolase-1" evidence="1">
    <location>
        <begin position="32"/>
        <end position="162"/>
    </location>
</feature>
<name>A0ABT0LC36_9GAMM</name>
<dbReference type="PANTHER" id="PTHR43798:SF33">
    <property type="entry name" value="HYDROLASE, PUTATIVE (AFU_ORTHOLOGUE AFUA_2G14860)-RELATED"/>
    <property type="match status" value="1"/>
</dbReference>
<dbReference type="GO" id="GO:0016787">
    <property type="term" value="F:hydrolase activity"/>
    <property type="evidence" value="ECO:0007669"/>
    <property type="project" value="UniProtKB-KW"/>
</dbReference>
<dbReference type="PRINTS" id="PR00111">
    <property type="entry name" value="ABHYDROLASE"/>
</dbReference>
<comment type="caution">
    <text evidence="2">The sequence shown here is derived from an EMBL/GenBank/DDBJ whole genome shotgun (WGS) entry which is preliminary data.</text>
</comment>
<dbReference type="Pfam" id="PF00561">
    <property type="entry name" value="Abhydrolase_1"/>
    <property type="match status" value="1"/>
</dbReference>
<gene>
    <name evidence="2" type="ORF">L2764_12480</name>
</gene>
<protein>
    <submittedName>
        <fullName evidence="2">Alpha/beta hydrolase</fullName>
    </submittedName>
</protein>
<keyword evidence="3" id="KW-1185">Reference proteome</keyword>
<sequence>MLWEQDSNGHDIQIQLPHIRLSGRLWGEEGKPLLLALHGWLDNANSFEPLSTYLNEFQVLAIDWPGHGYSEHHRGHYPLHWVDYIFDLDMLMTYLADKQAPIAILGHSLGGIVASAYAAAFPDKAKKLILIEALAPIFEPVTESKARLRKSFRSYQRYLAAQDKPLSVYDSFQVVINARHKLTGLDLPWCELLTKRNMEVNGTGVSWRSDPRLRLDSPTRLNFEQVDALMQGHPCPTLLITGSEGYKQLQTALPTAKKWFQDLSTIHLSGDHHLHMGNARGVADAINAFLL</sequence>
<keyword evidence="2" id="KW-0378">Hydrolase</keyword>
<dbReference type="Gene3D" id="3.40.50.1820">
    <property type="entry name" value="alpha/beta hydrolase"/>
    <property type="match status" value="1"/>
</dbReference>
<evidence type="ECO:0000313" key="3">
    <source>
        <dbReference type="Proteomes" id="UP001203423"/>
    </source>
</evidence>
<dbReference type="SUPFAM" id="SSF53474">
    <property type="entry name" value="alpha/beta-Hydrolases"/>
    <property type="match status" value="1"/>
</dbReference>
<dbReference type="InterPro" id="IPR029058">
    <property type="entry name" value="AB_hydrolase_fold"/>
</dbReference>
<evidence type="ECO:0000313" key="2">
    <source>
        <dbReference type="EMBL" id="MCL1125269.1"/>
    </source>
</evidence>
<dbReference type="RefSeq" id="WP_248940584.1">
    <property type="nucleotide sequence ID" value="NZ_JAKIKS010000044.1"/>
</dbReference>
<reference evidence="2 3" key="1">
    <citation type="submission" date="2022-01" db="EMBL/GenBank/DDBJ databases">
        <title>Whole genome-based taxonomy of the Shewanellaceae.</title>
        <authorList>
            <person name="Martin-Rodriguez A.J."/>
        </authorList>
    </citation>
    <scope>NUCLEOTIDE SEQUENCE [LARGE SCALE GENOMIC DNA]</scope>
    <source>
        <strain evidence="2 3">DSM 17177</strain>
    </source>
</reference>
<dbReference type="PANTHER" id="PTHR43798">
    <property type="entry name" value="MONOACYLGLYCEROL LIPASE"/>
    <property type="match status" value="1"/>
</dbReference>